<dbReference type="Gene3D" id="1.20.120.520">
    <property type="entry name" value="nmb1532 protein domain like"/>
    <property type="match status" value="1"/>
</dbReference>
<evidence type="ECO:0000259" key="1">
    <source>
        <dbReference type="Pfam" id="PF01814"/>
    </source>
</evidence>
<reference evidence="2" key="1">
    <citation type="journal article" date="2020" name="Stud. Mycol.">
        <title>101 Dothideomycetes genomes: a test case for predicting lifestyles and emergence of pathogens.</title>
        <authorList>
            <person name="Haridas S."/>
            <person name="Albert R."/>
            <person name="Binder M."/>
            <person name="Bloem J."/>
            <person name="Labutti K."/>
            <person name="Salamov A."/>
            <person name="Andreopoulos B."/>
            <person name="Baker S."/>
            <person name="Barry K."/>
            <person name="Bills G."/>
            <person name="Bluhm B."/>
            <person name="Cannon C."/>
            <person name="Castanera R."/>
            <person name="Culley D."/>
            <person name="Daum C."/>
            <person name="Ezra D."/>
            <person name="Gonzalez J."/>
            <person name="Henrissat B."/>
            <person name="Kuo A."/>
            <person name="Liang C."/>
            <person name="Lipzen A."/>
            <person name="Lutzoni F."/>
            <person name="Magnuson J."/>
            <person name="Mondo S."/>
            <person name="Nolan M."/>
            <person name="Ohm R."/>
            <person name="Pangilinan J."/>
            <person name="Park H.-J."/>
            <person name="Ramirez L."/>
            <person name="Alfaro M."/>
            <person name="Sun H."/>
            <person name="Tritt A."/>
            <person name="Yoshinaga Y."/>
            <person name="Zwiers L.-H."/>
            <person name="Turgeon B."/>
            <person name="Goodwin S."/>
            <person name="Spatafora J."/>
            <person name="Crous P."/>
            <person name="Grigoriev I."/>
        </authorList>
    </citation>
    <scope>NUCLEOTIDE SEQUENCE</scope>
    <source>
        <strain evidence="2">CBS 109.77</strain>
    </source>
</reference>
<dbReference type="OrthoDB" id="58416at2759"/>
<protein>
    <recommendedName>
        <fullName evidence="1">Hemerythrin-like domain-containing protein</fullName>
    </recommendedName>
</protein>
<dbReference type="InterPro" id="IPR053206">
    <property type="entry name" value="Dimeric_xanthone_biosynth"/>
</dbReference>
<dbReference type="AlphaFoldDB" id="A0A6A6XJW1"/>
<dbReference type="InterPro" id="IPR012312">
    <property type="entry name" value="Hemerythrin-like"/>
</dbReference>
<organism evidence="2 3">
    <name type="scientific">Melanomma pulvis-pyrius CBS 109.77</name>
    <dbReference type="NCBI Taxonomy" id="1314802"/>
    <lineage>
        <taxon>Eukaryota</taxon>
        <taxon>Fungi</taxon>
        <taxon>Dikarya</taxon>
        <taxon>Ascomycota</taxon>
        <taxon>Pezizomycotina</taxon>
        <taxon>Dothideomycetes</taxon>
        <taxon>Pleosporomycetidae</taxon>
        <taxon>Pleosporales</taxon>
        <taxon>Melanommataceae</taxon>
        <taxon>Melanomma</taxon>
    </lineage>
</organism>
<dbReference type="Proteomes" id="UP000799757">
    <property type="component" value="Unassembled WGS sequence"/>
</dbReference>
<evidence type="ECO:0000313" key="3">
    <source>
        <dbReference type="Proteomes" id="UP000799757"/>
    </source>
</evidence>
<gene>
    <name evidence="2" type="ORF">K505DRAFT_347714</name>
</gene>
<dbReference type="PANTHER" id="PTHR38048:SF2">
    <property type="entry name" value="HEMERYTHRIN-LIKE DOMAIN-CONTAINING PROTEIN"/>
    <property type="match status" value="1"/>
</dbReference>
<sequence length="266" mass="30464">MAEQKKPGRVWADGPLQMVGTPMWETKKEDTWTKGASHMAVLHNAVLRGYNSIYLQAPHVKPEDYPDFIGYCLTWFKFVKSHHDDEEENLFPKVVEVLGKEDKEIWGATHEEHEAMLPGLAKFNAYLTELPSPSDFSPDTLLSIMKEFEEPFNHHFHSEIRTIASLAASTGDVPAAAPIFKAWGKATVTKAGYLDVLPFLFLNFDRTFEEGYWKDWPPMPKPIKYLLVRGCAWWYQGWWRFASCDIDGYPKELYALGDESEAVKGL</sequence>
<feature type="domain" description="Hemerythrin-like" evidence="1">
    <location>
        <begin position="42"/>
        <end position="164"/>
    </location>
</feature>
<dbReference type="EMBL" id="MU001823">
    <property type="protein sequence ID" value="KAF2796741.1"/>
    <property type="molecule type" value="Genomic_DNA"/>
</dbReference>
<accession>A0A6A6XJW1</accession>
<dbReference type="Pfam" id="PF01814">
    <property type="entry name" value="Hemerythrin"/>
    <property type="match status" value="1"/>
</dbReference>
<dbReference type="PANTHER" id="PTHR38048">
    <property type="entry name" value="EXPRESSED PROTEIN"/>
    <property type="match status" value="1"/>
</dbReference>
<proteinExistence type="predicted"/>
<keyword evidence="3" id="KW-1185">Reference proteome</keyword>
<name>A0A6A6XJW1_9PLEO</name>
<evidence type="ECO:0000313" key="2">
    <source>
        <dbReference type="EMBL" id="KAF2796741.1"/>
    </source>
</evidence>